<evidence type="ECO:0000256" key="6">
    <source>
        <dbReference type="ARBA" id="ARBA00022692"/>
    </source>
</evidence>
<dbReference type="GO" id="GO:0015288">
    <property type="term" value="F:porin activity"/>
    <property type="evidence" value="ECO:0007669"/>
    <property type="project" value="UniProtKB-KW"/>
</dbReference>
<dbReference type="Gene3D" id="3.30.1950.10">
    <property type="entry name" value="wza like domain"/>
    <property type="match status" value="1"/>
</dbReference>
<dbReference type="GO" id="GO:0006811">
    <property type="term" value="P:monoatomic ion transport"/>
    <property type="evidence" value="ECO:0007669"/>
    <property type="project" value="UniProtKB-KW"/>
</dbReference>
<feature type="compositionally biased region" description="Pro residues" evidence="15">
    <location>
        <begin position="80"/>
        <end position="106"/>
    </location>
</feature>
<feature type="domain" description="Soluble ligand binding" evidence="17">
    <location>
        <begin position="609"/>
        <end position="653"/>
    </location>
</feature>
<evidence type="ECO:0000313" key="20">
    <source>
        <dbReference type="Proteomes" id="UP000316852"/>
    </source>
</evidence>
<accession>A0A538TAE0</accession>
<evidence type="ECO:0000256" key="11">
    <source>
        <dbReference type="ARBA" id="ARBA00023136"/>
    </source>
</evidence>
<evidence type="ECO:0000256" key="13">
    <source>
        <dbReference type="ARBA" id="ARBA00023237"/>
    </source>
</evidence>
<feature type="domain" description="Soluble ligand binding" evidence="17">
    <location>
        <begin position="511"/>
        <end position="547"/>
    </location>
</feature>
<evidence type="ECO:0000256" key="1">
    <source>
        <dbReference type="ARBA" id="ARBA00004571"/>
    </source>
</evidence>
<dbReference type="Proteomes" id="UP000316852">
    <property type="component" value="Unassembled WGS sequence"/>
</dbReference>
<feature type="domain" description="SLBB" evidence="18">
    <location>
        <begin position="239"/>
        <end position="316"/>
    </location>
</feature>
<keyword evidence="14" id="KW-0449">Lipoprotein</keyword>
<organism evidence="19 20">
    <name type="scientific">Eiseniibacteriota bacterium</name>
    <dbReference type="NCBI Taxonomy" id="2212470"/>
    <lineage>
        <taxon>Bacteria</taxon>
        <taxon>Candidatus Eiseniibacteriota</taxon>
    </lineage>
</organism>
<evidence type="ECO:0000256" key="7">
    <source>
        <dbReference type="ARBA" id="ARBA00022729"/>
    </source>
</evidence>
<feature type="domain" description="Polysaccharide export protein N-terminal" evidence="16">
    <location>
        <begin position="151"/>
        <end position="216"/>
    </location>
</feature>
<feature type="compositionally biased region" description="Basic and acidic residues" evidence="15">
    <location>
        <begin position="17"/>
        <end position="36"/>
    </location>
</feature>
<dbReference type="GO" id="GO:0009279">
    <property type="term" value="C:cell outer membrane"/>
    <property type="evidence" value="ECO:0007669"/>
    <property type="project" value="UniProtKB-SubCell"/>
</dbReference>
<dbReference type="Gene3D" id="3.10.560.10">
    <property type="entry name" value="Outer membrane lipoprotein wza domain like"/>
    <property type="match status" value="6"/>
</dbReference>
<keyword evidence="7" id="KW-0732">Signal</keyword>
<evidence type="ECO:0000256" key="12">
    <source>
        <dbReference type="ARBA" id="ARBA00023139"/>
    </source>
</evidence>
<evidence type="ECO:0000259" key="18">
    <source>
        <dbReference type="Pfam" id="PF22461"/>
    </source>
</evidence>
<evidence type="ECO:0000256" key="8">
    <source>
        <dbReference type="ARBA" id="ARBA00023047"/>
    </source>
</evidence>
<evidence type="ECO:0000256" key="14">
    <source>
        <dbReference type="ARBA" id="ARBA00023288"/>
    </source>
</evidence>
<dbReference type="Pfam" id="PF10531">
    <property type="entry name" value="SLBB"/>
    <property type="match status" value="4"/>
</dbReference>
<reference evidence="19 20" key="1">
    <citation type="journal article" date="2019" name="Nat. Microbiol.">
        <title>Mediterranean grassland soil C-N compound turnover is dependent on rainfall and depth, and is mediated by genomically divergent microorganisms.</title>
        <authorList>
            <person name="Diamond S."/>
            <person name="Andeer P.F."/>
            <person name="Li Z."/>
            <person name="Crits-Christoph A."/>
            <person name="Burstein D."/>
            <person name="Anantharaman K."/>
            <person name="Lane K.R."/>
            <person name="Thomas B.C."/>
            <person name="Pan C."/>
            <person name="Northen T.R."/>
            <person name="Banfield J.F."/>
        </authorList>
    </citation>
    <scope>NUCLEOTIDE SEQUENCE [LARGE SCALE GENOMIC DNA]</scope>
    <source>
        <strain evidence="19">WS_6</strain>
    </source>
</reference>
<keyword evidence="13" id="KW-0998">Cell outer membrane</keyword>
<dbReference type="PANTHER" id="PTHR33619:SF3">
    <property type="entry name" value="POLYSACCHARIDE EXPORT PROTEIN GFCE-RELATED"/>
    <property type="match status" value="1"/>
</dbReference>
<keyword evidence="10" id="KW-0626">Porin</keyword>
<comment type="similarity">
    <text evidence="2">Belongs to the BexD/CtrA/VexA family.</text>
</comment>
<evidence type="ECO:0000256" key="10">
    <source>
        <dbReference type="ARBA" id="ARBA00023114"/>
    </source>
</evidence>
<protein>
    <recommendedName>
        <fullName evidence="21">Sugar transporter</fullName>
    </recommendedName>
</protein>
<dbReference type="GO" id="GO:0015159">
    <property type="term" value="F:polysaccharide transmembrane transporter activity"/>
    <property type="evidence" value="ECO:0007669"/>
    <property type="project" value="InterPro"/>
</dbReference>
<dbReference type="InterPro" id="IPR049712">
    <property type="entry name" value="Poly_export"/>
</dbReference>
<dbReference type="InterPro" id="IPR054765">
    <property type="entry name" value="SLBB_dom"/>
</dbReference>
<dbReference type="EMBL" id="VBOW01000013">
    <property type="protein sequence ID" value="TMQ60600.1"/>
    <property type="molecule type" value="Genomic_DNA"/>
</dbReference>
<comment type="subcellular location">
    <subcellularLocation>
        <location evidence="1">Cell outer membrane</location>
        <topology evidence="1">Multi-pass membrane protein</topology>
    </subcellularLocation>
</comment>
<keyword evidence="4" id="KW-1134">Transmembrane beta strand</keyword>
<keyword evidence="3" id="KW-0813">Transport</keyword>
<evidence type="ECO:0000259" key="16">
    <source>
        <dbReference type="Pfam" id="PF02563"/>
    </source>
</evidence>
<evidence type="ECO:0000256" key="4">
    <source>
        <dbReference type="ARBA" id="ARBA00022452"/>
    </source>
</evidence>
<keyword evidence="8" id="KW-0625">Polysaccharide transport</keyword>
<keyword evidence="9" id="KW-0406">Ion transport</keyword>
<feature type="domain" description="Soluble ligand binding" evidence="17">
    <location>
        <begin position="420"/>
        <end position="465"/>
    </location>
</feature>
<dbReference type="PANTHER" id="PTHR33619">
    <property type="entry name" value="POLYSACCHARIDE EXPORT PROTEIN GFCE-RELATED"/>
    <property type="match status" value="1"/>
</dbReference>
<keyword evidence="5" id="KW-0762">Sugar transport</keyword>
<name>A0A538TAE0_UNCEI</name>
<dbReference type="AlphaFoldDB" id="A0A538TAE0"/>
<comment type="caution">
    <text evidence="19">The sequence shown here is derived from an EMBL/GenBank/DDBJ whole genome shotgun (WGS) entry which is preliminary data.</text>
</comment>
<evidence type="ECO:0000256" key="9">
    <source>
        <dbReference type="ARBA" id="ARBA00023065"/>
    </source>
</evidence>
<keyword evidence="12" id="KW-0564">Palmitate</keyword>
<dbReference type="Pfam" id="PF22461">
    <property type="entry name" value="SLBB_2"/>
    <property type="match status" value="1"/>
</dbReference>
<dbReference type="InterPro" id="IPR003715">
    <property type="entry name" value="Poly_export_N"/>
</dbReference>
<evidence type="ECO:0000313" key="19">
    <source>
        <dbReference type="EMBL" id="TMQ60600.1"/>
    </source>
</evidence>
<evidence type="ECO:0000256" key="3">
    <source>
        <dbReference type="ARBA" id="ARBA00022448"/>
    </source>
</evidence>
<evidence type="ECO:0008006" key="21">
    <source>
        <dbReference type="Google" id="ProtNLM"/>
    </source>
</evidence>
<feature type="domain" description="Soluble ligand binding" evidence="17">
    <location>
        <begin position="323"/>
        <end position="367"/>
    </location>
</feature>
<proteinExistence type="inferred from homology"/>
<gene>
    <name evidence="19" type="ORF">E6K76_00985</name>
</gene>
<dbReference type="InterPro" id="IPR019554">
    <property type="entry name" value="Soluble_ligand-bd"/>
</dbReference>
<dbReference type="Pfam" id="PF02563">
    <property type="entry name" value="Poly_export"/>
    <property type="match status" value="1"/>
</dbReference>
<dbReference type="GO" id="GO:0046930">
    <property type="term" value="C:pore complex"/>
    <property type="evidence" value="ECO:0007669"/>
    <property type="project" value="UniProtKB-KW"/>
</dbReference>
<keyword evidence="6" id="KW-0812">Transmembrane</keyword>
<evidence type="ECO:0000256" key="15">
    <source>
        <dbReference type="SAM" id="MobiDB-lite"/>
    </source>
</evidence>
<evidence type="ECO:0000256" key="5">
    <source>
        <dbReference type="ARBA" id="ARBA00022597"/>
    </source>
</evidence>
<keyword evidence="11" id="KW-0472">Membrane</keyword>
<feature type="region of interest" description="Disordered" evidence="15">
    <location>
        <begin position="15"/>
        <end position="110"/>
    </location>
</feature>
<sequence length="801" mass="87831">MLFLACAPLARAQSQADVEKKLQDTGYKEPQVRQKIQESGLTPEQVRQRLRDAGYNPAALDRYMPGGTAGKPTVPATSQPVPPETAPEPELQGPPQPEQSPEPPAELTPENLPEFTKEILSRVPSAAPVLPFGYDIFHYAPSTFEPLATGPVDPDYPIGPGDEVIVSVWGDNQYTHAAVVSREATISVPDIGQVVLNGLTLEQAKRLITDRLSTVYSGIRARRPSTFVDVTLGKLRTIQVFILGDVARPGGYTISSVSTVLNALYNAGGPTSRGSMRDVRIIRHNQLYRRVDLYGYILTGSRAEDVRLQSGDVVFVPPIGKTVAILGEVHRPAIYEVRPEERFHQLLGLSGGVLTTALLDRMQIDRIIPFSERDSLPGIDRVAIDMPLRAILADSTRDPEILDRDIIQIFRIGDVRKNTVAILGSVVFHPGTFQIKHGMRVSDLVQAAGGLASDTYLDRAFLVRTAPDLSKGIHAFNIGKAVAKDPENDIELEELDEVYVASVWDIRDHHKVRIEGSVRKPGQYDYLDGMTIMDLIFTSGGLKESASKLQAEVSRIDSAAIATTKAARIYHVPISEDYGIHSKDSSFVLQENDEIFVREIPDWQLQRNVTISGEVKYPGVYSLKARDERLSSLLVRAGGLKPGAYPRAATFTRTTGYAGRLAVDVESVARNHKHRHDLVLEDGDVIDIPKEPKTVKVEGEVGSPSSSVLYEPGRSIGHYVDQAGGYTEKSDKGRVRFELPNGRVKKARKFWFDPSPEPGAVVFVPAKPTPEKKETLKDIATIVGILSGAATTIILVHEATK</sequence>
<evidence type="ECO:0000259" key="17">
    <source>
        <dbReference type="Pfam" id="PF10531"/>
    </source>
</evidence>
<evidence type="ECO:0000256" key="2">
    <source>
        <dbReference type="ARBA" id="ARBA00009450"/>
    </source>
</evidence>